<dbReference type="STRING" id="1231623.Tasa_038_116"/>
<dbReference type="CDD" id="cd03785">
    <property type="entry name" value="GT28_MurG"/>
    <property type="match status" value="1"/>
</dbReference>
<dbReference type="GO" id="GO:0051991">
    <property type="term" value="F:UDP-N-acetyl-D-glucosamine:N-acetylmuramoyl-L-alanyl-D-glutamyl-meso-2,6-diaminopimelyl-D-alanyl-D-alanine-diphosphoundecaprenol 4-beta-N-acetylglucosaminlytransferase activity"/>
    <property type="evidence" value="ECO:0007669"/>
    <property type="project" value="RHEA"/>
</dbReference>
<evidence type="ECO:0000259" key="11">
    <source>
        <dbReference type="Pfam" id="PF03033"/>
    </source>
</evidence>
<sequence length="382" mass="39710">MSAPIAIAAGGTGGHFFPAEALGTELAARGHDLVLMTDRRHGKRETRCFATRPQYVLDGAGIAGKGALAKAMGALALWRGMRQARKALEDVRPSALIGFGGYPSVPPLMAARFIPRDRRPAIIIHEGNAVLGRANALIARHADAIATSFPSVAKLPKGADVTLTGMPVRAQIAALHDVPYTPPQEAIRLLVWGGSLGARVFSDIVPDALAALPEGFRARLVVTQQVRAEDLERVRSAYGHIGIQATVAPFFDDVASLLKSAHLVIGRAGGSSVAEIALAGRPSLLVPLPIAASDEQGANASALQDAGGAWMIRQPDFTSQVLAGRLGALLSSSRRLAEAAAAARQFGRPDAVSHLADLVEATIASRPSPVPSPALTAAPDTP</sequence>
<keyword evidence="1 10" id="KW-1003">Cell membrane</keyword>
<evidence type="ECO:0000313" key="13">
    <source>
        <dbReference type="EMBL" id="GAN55135.1"/>
    </source>
</evidence>
<dbReference type="GO" id="GO:0050511">
    <property type="term" value="F:undecaprenyldiphospho-muramoylpentapeptide beta-N-acetylglucosaminyltransferase activity"/>
    <property type="evidence" value="ECO:0007669"/>
    <property type="project" value="UniProtKB-UniRule"/>
</dbReference>
<evidence type="ECO:0000256" key="5">
    <source>
        <dbReference type="ARBA" id="ARBA00022960"/>
    </source>
</evidence>
<dbReference type="HAMAP" id="MF_00033">
    <property type="entry name" value="MurG"/>
    <property type="match status" value="1"/>
</dbReference>
<keyword evidence="8 10" id="KW-0131">Cell cycle</keyword>
<dbReference type="Pfam" id="PF04101">
    <property type="entry name" value="Glyco_tran_28_C"/>
    <property type="match status" value="1"/>
</dbReference>
<dbReference type="GO" id="GO:0008360">
    <property type="term" value="P:regulation of cell shape"/>
    <property type="evidence" value="ECO:0007669"/>
    <property type="project" value="UniProtKB-KW"/>
</dbReference>
<evidence type="ECO:0000313" key="14">
    <source>
        <dbReference type="Proteomes" id="UP000032679"/>
    </source>
</evidence>
<comment type="function">
    <text evidence="10">Cell wall formation. Catalyzes the transfer of a GlcNAc subunit on undecaprenyl-pyrophosphoryl-MurNAc-pentapeptide (lipid intermediate I) to form undecaprenyl-pyrophosphoryl-MurNAc-(pentapeptide)GlcNAc (lipid intermediate II).</text>
</comment>
<gene>
    <name evidence="10" type="primary">murG</name>
    <name evidence="13" type="ORF">Tasa_038_116</name>
</gene>
<keyword evidence="2 10" id="KW-0132">Cell division</keyword>
<name>A0A0D6MNZ6_9PROT</name>
<dbReference type="NCBIfam" id="TIGR01133">
    <property type="entry name" value="murG"/>
    <property type="match status" value="1"/>
</dbReference>
<keyword evidence="7 10" id="KW-0472">Membrane</keyword>
<dbReference type="GO" id="GO:0005886">
    <property type="term" value="C:plasma membrane"/>
    <property type="evidence" value="ECO:0007669"/>
    <property type="project" value="UniProtKB-SubCell"/>
</dbReference>
<evidence type="ECO:0000256" key="3">
    <source>
        <dbReference type="ARBA" id="ARBA00022676"/>
    </source>
</evidence>
<evidence type="ECO:0000256" key="1">
    <source>
        <dbReference type="ARBA" id="ARBA00022475"/>
    </source>
</evidence>
<reference evidence="13 14" key="1">
    <citation type="submission" date="2012-10" db="EMBL/GenBank/DDBJ databases">
        <title>Genome sequencing of Tanticharoenia sakaeratensis NBRC 103193.</title>
        <authorList>
            <person name="Azuma Y."/>
            <person name="Hadano H."/>
            <person name="Hirakawa H."/>
            <person name="Matsushita K."/>
        </authorList>
    </citation>
    <scope>NUCLEOTIDE SEQUENCE [LARGE SCALE GENOMIC DNA]</scope>
    <source>
        <strain evidence="13 14">NBRC 103193</strain>
    </source>
</reference>
<evidence type="ECO:0000256" key="6">
    <source>
        <dbReference type="ARBA" id="ARBA00022984"/>
    </source>
</evidence>
<dbReference type="EC" id="2.4.1.227" evidence="10"/>
<keyword evidence="3 10" id="KW-0328">Glycosyltransferase</keyword>
<comment type="catalytic activity">
    <reaction evidence="10">
        <text>di-trans,octa-cis-undecaprenyl diphospho-N-acetyl-alpha-D-muramoyl-L-alanyl-D-glutamyl-meso-2,6-diaminopimeloyl-D-alanyl-D-alanine + UDP-N-acetyl-alpha-D-glucosamine = di-trans,octa-cis-undecaprenyl diphospho-[N-acetyl-alpha-D-glucosaminyl-(1-&gt;4)]-N-acetyl-alpha-D-muramoyl-L-alanyl-D-glutamyl-meso-2,6-diaminopimeloyl-D-alanyl-D-alanine + UDP + H(+)</text>
        <dbReference type="Rhea" id="RHEA:31227"/>
        <dbReference type="ChEBI" id="CHEBI:15378"/>
        <dbReference type="ChEBI" id="CHEBI:57705"/>
        <dbReference type="ChEBI" id="CHEBI:58223"/>
        <dbReference type="ChEBI" id="CHEBI:61387"/>
        <dbReference type="ChEBI" id="CHEBI:61388"/>
        <dbReference type="EC" id="2.4.1.227"/>
    </reaction>
</comment>
<comment type="caution">
    <text evidence="13">The sequence shown here is derived from an EMBL/GenBank/DDBJ whole genome shotgun (WGS) entry which is preliminary data.</text>
</comment>
<dbReference type="RefSeq" id="WP_048849994.1">
    <property type="nucleotide sequence ID" value="NZ_BALE01000038.1"/>
</dbReference>
<dbReference type="SUPFAM" id="SSF53756">
    <property type="entry name" value="UDP-Glycosyltransferase/glycogen phosphorylase"/>
    <property type="match status" value="1"/>
</dbReference>
<evidence type="ECO:0000256" key="8">
    <source>
        <dbReference type="ARBA" id="ARBA00023306"/>
    </source>
</evidence>
<evidence type="ECO:0000256" key="4">
    <source>
        <dbReference type="ARBA" id="ARBA00022679"/>
    </source>
</evidence>
<feature type="domain" description="Glycosyltransferase family 28 N-terminal" evidence="11">
    <location>
        <begin position="5"/>
        <end position="146"/>
    </location>
</feature>
<evidence type="ECO:0000256" key="9">
    <source>
        <dbReference type="ARBA" id="ARBA00023316"/>
    </source>
</evidence>
<dbReference type="GO" id="GO:0005975">
    <property type="term" value="P:carbohydrate metabolic process"/>
    <property type="evidence" value="ECO:0007669"/>
    <property type="project" value="InterPro"/>
</dbReference>
<dbReference type="OrthoDB" id="9808936at2"/>
<comment type="caution">
    <text evidence="10">Lacks conserved residue(s) required for the propagation of feature annotation.</text>
</comment>
<keyword evidence="6 10" id="KW-0573">Peptidoglycan synthesis</keyword>
<dbReference type="PANTHER" id="PTHR21015:SF22">
    <property type="entry name" value="GLYCOSYLTRANSFERASE"/>
    <property type="match status" value="1"/>
</dbReference>
<dbReference type="Gene3D" id="3.40.50.2000">
    <property type="entry name" value="Glycogen Phosphorylase B"/>
    <property type="match status" value="2"/>
</dbReference>
<comment type="pathway">
    <text evidence="10">Cell wall biogenesis; peptidoglycan biosynthesis.</text>
</comment>
<dbReference type="GO" id="GO:0051301">
    <property type="term" value="P:cell division"/>
    <property type="evidence" value="ECO:0007669"/>
    <property type="project" value="UniProtKB-KW"/>
</dbReference>
<comment type="subcellular location">
    <subcellularLocation>
        <location evidence="10">Cell membrane</location>
        <topology evidence="10">Peripheral membrane protein</topology>
        <orientation evidence="10">Cytoplasmic side</orientation>
    </subcellularLocation>
</comment>
<dbReference type="AlphaFoldDB" id="A0A0D6MNZ6"/>
<dbReference type="Proteomes" id="UP000032679">
    <property type="component" value="Unassembled WGS sequence"/>
</dbReference>
<dbReference type="InterPro" id="IPR006009">
    <property type="entry name" value="GlcNAc_MurG"/>
</dbReference>
<feature type="binding site" evidence="10">
    <location>
        <position position="195"/>
    </location>
    <ligand>
        <name>UDP-N-acetyl-alpha-D-glucosamine</name>
        <dbReference type="ChEBI" id="CHEBI:57705"/>
    </ligand>
</feature>
<evidence type="ECO:0000256" key="10">
    <source>
        <dbReference type="HAMAP-Rule" id="MF_00033"/>
    </source>
</evidence>
<dbReference type="GO" id="GO:0009252">
    <property type="term" value="P:peptidoglycan biosynthetic process"/>
    <property type="evidence" value="ECO:0007669"/>
    <property type="project" value="UniProtKB-UniRule"/>
</dbReference>
<evidence type="ECO:0000256" key="7">
    <source>
        <dbReference type="ARBA" id="ARBA00023136"/>
    </source>
</evidence>
<keyword evidence="14" id="KW-1185">Reference proteome</keyword>
<dbReference type="EMBL" id="BALE01000038">
    <property type="protein sequence ID" value="GAN55135.1"/>
    <property type="molecule type" value="Genomic_DNA"/>
</dbReference>
<dbReference type="UniPathway" id="UPA00219"/>
<proteinExistence type="inferred from homology"/>
<feature type="domain" description="Glycosyl transferase family 28 C-terminal" evidence="12">
    <location>
        <begin position="189"/>
        <end position="354"/>
    </location>
</feature>
<comment type="similarity">
    <text evidence="10">Belongs to the glycosyltransferase 28 family. MurG subfamily.</text>
</comment>
<dbReference type="Pfam" id="PF03033">
    <property type="entry name" value="Glyco_transf_28"/>
    <property type="match status" value="1"/>
</dbReference>
<keyword evidence="4 10" id="KW-0808">Transferase</keyword>
<dbReference type="PANTHER" id="PTHR21015">
    <property type="entry name" value="UDP-N-ACETYLGLUCOSAMINE--N-ACETYLMURAMYL-(PENTAPEPTIDE) PYROPHOSPHORYL-UNDECAPRENOL N-ACETYLGLUCOSAMINE TRANSFERASE 1"/>
    <property type="match status" value="1"/>
</dbReference>
<feature type="binding site" evidence="10">
    <location>
        <position position="296"/>
    </location>
    <ligand>
        <name>UDP-N-acetyl-alpha-D-glucosamine</name>
        <dbReference type="ChEBI" id="CHEBI:57705"/>
    </ligand>
</feature>
<dbReference type="InterPro" id="IPR007235">
    <property type="entry name" value="Glyco_trans_28_C"/>
</dbReference>
<feature type="binding site" evidence="10">
    <location>
        <begin position="12"/>
        <end position="14"/>
    </location>
    <ligand>
        <name>UDP-N-acetyl-alpha-D-glucosamine</name>
        <dbReference type="ChEBI" id="CHEBI:57705"/>
    </ligand>
</feature>
<feature type="binding site" evidence="10">
    <location>
        <position position="169"/>
    </location>
    <ligand>
        <name>UDP-N-acetyl-alpha-D-glucosamine</name>
        <dbReference type="ChEBI" id="CHEBI:57705"/>
    </ligand>
</feature>
<organism evidence="13 14">
    <name type="scientific">Tanticharoenia sakaeratensis NBRC 103193</name>
    <dbReference type="NCBI Taxonomy" id="1231623"/>
    <lineage>
        <taxon>Bacteria</taxon>
        <taxon>Pseudomonadati</taxon>
        <taxon>Pseudomonadota</taxon>
        <taxon>Alphaproteobacteria</taxon>
        <taxon>Acetobacterales</taxon>
        <taxon>Acetobacteraceae</taxon>
        <taxon>Tanticharoenia</taxon>
    </lineage>
</organism>
<dbReference type="InterPro" id="IPR004276">
    <property type="entry name" value="GlycoTrans_28_N"/>
</dbReference>
<evidence type="ECO:0000259" key="12">
    <source>
        <dbReference type="Pfam" id="PF04101"/>
    </source>
</evidence>
<evidence type="ECO:0000256" key="2">
    <source>
        <dbReference type="ARBA" id="ARBA00022618"/>
    </source>
</evidence>
<feature type="binding site" evidence="10">
    <location>
        <position position="128"/>
    </location>
    <ligand>
        <name>UDP-N-acetyl-alpha-D-glucosamine</name>
        <dbReference type="ChEBI" id="CHEBI:57705"/>
    </ligand>
</feature>
<accession>A0A0D6MNZ6</accession>
<dbReference type="GO" id="GO:0071555">
    <property type="term" value="P:cell wall organization"/>
    <property type="evidence" value="ECO:0007669"/>
    <property type="project" value="UniProtKB-KW"/>
</dbReference>
<keyword evidence="5 10" id="KW-0133">Cell shape</keyword>
<keyword evidence="9 10" id="KW-0961">Cell wall biogenesis/degradation</keyword>
<protein>
    <recommendedName>
        <fullName evidence="10">UDP-N-acetylglucosamine--N-acetylmuramyl-(pentapeptide) pyrophosphoryl-undecaprenol N-acetylglucosamine transferase</fullName>
        <ecNumber evidence="10">2.4.1.227</ecNumber>
    </recommendedName>
    <alternativeName>
        <fullName evidence="10">Undecaprenyl-PP-MurNAc-pentapeptide-UDPGlcNAc GlcNAc transferase</fullName>
    </alternativeName>
</protein>